<feature type="DNA-binding region" description="Homeobox" evidence="5">
    <location>
        <begin position="15"/>
        <end position="74"/>
    </location>
</feature>
<dbReference type="PROSITE" id="PS50071">
    <property type="entry name" value="HOMEOBOX_2"/>
    <property type="match status" value="1"/>
</dbReference>
<dbReference type="Pfam" id="PF00046">
    <property type="entry name" value="Homeodomain"/>
    <property type="match status" value="1"/>
</dbReference>
<dbReference type="AlphaFoldDB" id="A0A9D4CCA3"/>
<comment type="subcellular location">
    <subcellularLocation>
        <location evidence="1 5 6">Nucleus</location>
    </subcellularLocation>
</comment>
<dbReference type="GO" id="GO:0000978">
    <property type="term" value="F:RNA polymerase II cis-regulatory region sequence-specific DNA binding"/>
    <property type="evidence" value="ECO:0007669"/>
    <property type="project" value="TreeGrafter"/>
</dbReference>
<keyword evidence="4 5" id="KW-0539">Nucleus</keyword>
<reference evidence="8" key="2">
    <citation type="submission" date="2020-11" db="EMBL/GenBank/DDBJ databases">
        <authorList>
            <person name="McCartney M.A."/>
            <person name="Auch B."/>
            <person name="Kono T."/>
            <person name="Mallez S."/>
            <person name="Becker A."/>
            <person name="Gohl D.M."/>
            <person name="Silverstein K.A.T."/>
            <person name="Koren S."/>
            <person name="Bechman K.B."/>
            <person name="Herman A."/>
            <person name="Abrahante J.E."/>
            <person name="Garbe J."/>
        </authorList>
    </citation>
    <scope>NUCLEOTIDE SEQUENCE</scope>
    <source>
        <strain evidence="8">Duluth1</strain>
        <tissue evidence="8">Whole animal</tissue>
    </source>
</reference>
<dbReference type="GO" id="GO:0000981">
    <property type="term" value="F:DNA-binding transcription factor activity, RNA polymerase II-specific"/>
    <property type="evidence" value="ECO:0007669"/>
    <property type="project" value="InterPro"/>
</dbReference>
<dbReference type="EMBL" id="JAIWYP010000013">
    <property type="protein sequence ID" value="KAH3721538.1"/>
    <property type="molecule type" value="Genomic_DNA"/>
</dbReference>
<dbReference type="SUPFAM" id="SSF46689">
    <property type="entry name" value="Homeodomain-like"/>
    <property type="match status" value="1"/>
</dbReference>
<dbReference type="SMART" id="SM00389">
    <property type="entry name" value="HOX"/>
    <property type="match status" value="1"/>
</dbReference>
<dbReference type="Proteomes" id="UP000828390">
    <property type="component" value="Unassembled WGS sequence"/>
</dbReference>
<evidence type="ECO:0000256" key="4">
    <source>
        <dbReference type="ARBA" id="ARBA00023242"/>
    </source>
</evidence>
<dbReference type="InterPro" id="IPR017970">
    <property type="entry name" value="Homeobox_CS"/>
</dbReference>
<dbReference type="CDD" id="cd00086">
    <property type="entry name" value="homeodomain"/>
    <property type="match status" value="1"/>
</dbReference>
<keyword evidence="2 5" id="KW-0238">DNA-binding</keyword>
<proteinExistence type="predicted"/>
<evidence type="ECO:0000256" key="5">
    <source>
        <dbReference type="PROSITE-ProRule" id="PRU00108"/>
    </source>
</evidence>
<protein>
    <recommendedName>
        <fullName evidence="7">Homeobox domain-containing protein</fullName>
    </recommendedName>
</protein>
<keyword evidence="9" id="KW-1185">Reference proteome</keyword>
<dbReference type="PROSITE" id="PS00027">
    <property type="entry name" value="HOMEOBOX_1"/>
    <property type="match status" value="1"/>
</dbReference>
<evidence type="ECO:0000313" key="8">
    <source>
        <dbReference type="EMBL" id="KAH3721538.1"/>
    </source>
</evidence>
<reference evidence="8" key="1">
    <citation type="journal article" date="2019" name="bioRxiv">
        <title>The Genome of the Zebra Mussel, Dreissena polymorpha: A Resource for Invasive Species Research.</title>
        <authorList>
            <person name="McCartney M.A."/>
            <person name="Auch B."/>
            <person name="Kono T."/>
            <person name="Mallez S."/>
            <person name="Zhang Y."/>
            <person name="Obille A."/>
            <person name="Becker A."/>
            <person name="Abrahante J.E."/>
            <person name="Garbe J."/>
            <person name="Badalamenti J.P."/>
            <person name="Herman A."/>
            <person name="Mangelson H."/>
            <person name="Liachko I."/>
            <person name="Sullivan S."/>
            <person name="Sone E.D."/>
            <person name="Koren S."/>
            <person name="Silverstein K.A.T."/>
            <person name="Beckman K.B."/>
            <person name="Gohl D.M."/>
        </authorList>
    </citation>
    <scope>NUCLEOTIDE SEQUENCE</scope>
    <source>
        <strain evidence="8">Duluth1</strain>
        <tissue evidence="8">Whole animal</tissue>
    </source>
</reference>
<keyword evidence="3 5" id="KW-0371">Homeobox</keyword>
<evidence type="ECO:0000256" key="3">
    <source>
        <dbReference type="ARBA" id="ARBA00023155"/>
    </source>
</evidence>
<gene>
    <name evidence="8" type="ORF">DPMN_064467</name>
</gene>
<evidence type="ECO:0000313" key="9">
    <source>
        <dbReference type="Proteomes" id="UP000828390"/>
    </source>
</evidence>
<sequence>MYGHNSDVPVETRQRRRDRITFSRDQLNVLEALFKVSSHPDELTRFNVAKTIDVSEVRVQVWFKNRRVRWRNETKSKETGIIGGKISKKRRPILSSTNNSANVLRRKDVGYAAALSLSANGCGDVTVQPMTYCWSPNSACQGYSNSYYSASVNDRYLNTPNSNTMLYVETSRNGYQVNYLSDNQYPVMFQQQHNDEAYMYSSARGHERFRSPVRELTENDLDMISYSDLLKIHEC</sequence>
<evidence type="ECO:0000256" key="1">
    <source>
        <dbReference type="ARBA" id="ARBA00004123"/>
    </source>
</evidence>
<evidence type="ECO:0000256" key="6">
    <source>
        <dbReference type="RuleBase" id="RU000682"/>
    </source>
</evidence>
<dbReference type="Gene3D" id="1.10.10.60">
    <property type="entry name" value="Homeodomain-like"/>
    <property type="match status" value="1"/>
</dbReference>
<dbReference type="GO" id="GO:0005634">
    <property type="term" value="C:nucleus"/>
    <property type="evidence" value="ECO:0007669"/>
    <property type="project" value="UniProtKB-SubCell"/>
</dbReference>
<organism evidence="8 9">
    <name type="scientific">Dreissena polymorpha</name>
    <name type="common">Zebra mussel</name>
    <name type="synonym">Mytilus polymorpha</name>
    <dbReference type="NCBI Taxonomy" id="45954"/>
    <lineage>
        <taxon>Eukaryota</taxon>
        <taxon>Metazoa</taxon>
        <taxon>Spiralia</taxon>
        <taxon>Lophotrochozoa</taxon>
        <taxon>Mollusca</taxon>
        <taxon>Bivalvia</taxon>
        <taxon>Autobranchia</taxon>
        <taxon>Heteroconchia</taxon>
        <taxon>Euheterodonta</taxon>
        <taxon>Imparidentia</taxon>
        <taxon>Neoheterodontei</taxon>
        <taxon>Myida</taxon>
        <taxon>Dreissenoidea</taxon>
        <taxon>Dreissenidae</taxon>
        <taxon>Dreissena</taxon>
    </lineage>
</organism>
<feature type="domain" description="Homeobox" evidence="7">
    <location>
        <begin position="13"/>
        <end position="73"/>
    </location>
</feature>
<dbReference type="PANTHER" id="PTHR45793">
    <property type="entry name" value="HOMEOBOX PROTEIN"/>
    <property type="match status" value="1"/>
</dbReference>
<comment type="caution">
    <text evidence="8">The sequence shown here is derived from an EMBL/GenBank/DDBJ whole genome shotgun (WGS) entry which is preliminary data.</text>
</comment>
<name>A0A9D4CCA3_DREPO</name>
<dbReference type="InterPro" id="IPR001356">
    <property type="entry name" value="HD"/>
</dbReference>
<dbReference type="PANTHER" id="PTHR45793:SF9">
    <property type="entry name" value="HOMEOBOX PROTEIN OTX1"/>
    <property type="match status" value="1"/>
</dbReference>
<evidence type="ECO:0000259" key="7">
    <source>
        <dbReference type="PROSITE" id="PS50071"/>
    </source>
</evidence>
<evidence type="ECO:0000256" key="2">
    <source>
        <dbReference type="ARBA" id="ARBA00023125"/>
    </source>
</evidence>
<accession>A0A9D4CCA3</accession>
<dbReference type="InterPro" id="IPR009057">
    <property type="entry name" value="Homeodomain-like_sf"/>
</dbReference>